<dbReference type="AlphaFoldDB" id="A0A0E9WMV5"/>
<sequence>MMHLCYHRKPLWGDSTSHLFICSTVNNLQSVKVSFGLLIQKRYESAVFSCFFVSTENKKMKCS</sequence>
<name>A0A0E9WMV5_ANGAN</name>
<organism evidence="1">
    <name type="scientific">Anguilla anguilla</name>
    <name type="common">European freshwater eel</name>
    <name type="synonym">Muraena anguilla</name>
    <dbReference type="NCBI Taxonomy" id="7936"/>
    <lineage>
        <taxon>Eukaryota</taxon>
        <taxon>Metazoa</taxon>
        <taxon>Chordata</taxon>
        <taxon>Craniata</taxon>
        <taxon>Vertebrata</taxon>
        <taxon>Euteleostomi</taxon>
        <taxon>Actinopterygii</taxon>
        <taxon>Neopterygii</taxon>
        <taxon>Teleostei</taxon>
        <taxon>Anguilliformes</taxon>
        <taxon>Anguillidae</taxon>
        <taxon>Anguilla</taxon>
    </lineage>
</organism>
<proteinExistence type="predicted"/>
<evidence type="ECO:0000313" key="1">
    <source>
        <dbReference type="EMBL" id="JAH90778.1"/>
    </source>
</evidence>
<protein>
    <submittedName>
        <fullName evidence="1">Uncharacterized protein</fullName>
    </submittedName>
</protein>
<reference evidence="1" key="2">
    <citation type="journal article" date="2015" name="Fish Shellfish Immunol.">
        <title>Early steps in the European eel (Anguilla anguilla)-Vibrio vulnificus interaction in the gills: Role of the RtxA13 toxin.</title>
        <authorList>
            <person name="Callol A."/>
            <person name="Pajuelo D."/>
            <person name="Ebbesson L."/>
            <person name="Teles M."/>
            <person name="MacKenzie S."/>
            <person name="Amaro C."/>
        </authorList>
    </citation>
    <scope>NUCLEOTIDE SEQUENCE</scope>
</reference>
<dbReference type="EMBL" id="GBXM01017799">
    <property type="protein sequence ID" value="JAH90778.1"/>
    <property type="molecule type" value="Transcribed_RNA"/>
</dbReference>
<accession>A0A0E9WMV5</accession>
<reference evidence="1" key="1">
    <citation type="submission" date="2014-11" db="EMBL/GenBank/DDBJ databases">
        <authorList>
            <person name="Amaro Gonzalez C."/>
        </authorList>
    </citation>
    <scope>NUCLEOTIDE SEQUENCE</scope>
</reference>